<evidence type="ECO:0000256" key="1">
    <source>
        <dbReference type="SAM" id="SignalP"/>
    </source>
</evidence>
<reference evidence="2" key="1">
    <citation type="journal article" date="2020" name="Stud. Mycol.">
        <title>101 Dothideomycetes genomes: a test case for predicting lifestyles and emergence of pathogens.</title>
        <authorList>
            <person name="Haridas S."/>
            <person name="Albert R."/>
            <person name="Binder M."/>
            <person name="Bloem J."/>
            <person name="Labutti K."/>
            <person name="Salamov A."/>
            <person name="Andreopoulos B."/>
            <person name="Baker S."/>
            <person name="Barry K."/>
            <person name="Bills G."/>
            <person name="Bluhm B."/>
            <person name="Cannon C."/>
            <person name="Castanera R."/>
            <person name="Culley D."/>
            <person name="Daum C."/>
            <person name="Ezra D."/>
            <person name="Gonzalez J."/>
            <person name="Henrissat B."/>
            <person name="Kuo A."/>
            <person name="Liang C."/>
            <person name="Lipzen A."/>
            <person name="Lutzoni F."/>
            <person name="Magnuson J."/>
            <person name="Mondo S."/>
            <person name="Nolan M."/>
            <person name="Ohm R."/>
            <person name="Pangilinan J."/>
            <person name="Park H.-J."/>
            <person name="Ramirez L."/>
            <person name="Alfaro M."/>
            <person name="Sun H."/>
            <person name="Tritt A."/>
            <person name="Yoshinaga Y."/>
            <person name="Zwiers L.-H."/>
            <person name="Turgeon B."/>
            <person name="Goodwin S."/>
            <person name="Spatafora J."/>
            <person name="Crous P."/>
            <person name="Grigoriev I."/>
        </authorList>
    </citation>
    <scope>NUCLEOTIDE SEQUENCE</scope>
    <source>
        <strain evidence="2">CBS 107.79</strain>
    </source>
</reference>
<dbReference type="AlphaFoldDB" id="A0A6A5VI48"/>
<dbReference type="EMBL" id="ML976673">
    <property type="protein sequence ID" value="KAF1974746.1"/>
    <property type="molecule type" value="Genomic_DNA"/>
</dbReference>
<keyword evidence="3" id="KW-1185">Reference proteome</keyword>
<organism evidence="2 3">
    <name type="scientific">Bimuria novae-zelandiae CBS 107.79</name>
    <dbReference type="NCBI Taxonomy" id="1447943"/>
    <lineage>
        <taxon>Eukaryota</taxon>
        <taxon>Fungi</taxon>
        <taxon>Dikarya</taxon>
        <taxon>Ascomycota</taxon>
        <taxon>Pezizomycotina</taxon>
        <taxon>Dothideomycetes</taxon>
        <taxon>Pleosporomycetidae</taxon>
        <taxon>Pleosporales</taxon>
        <taxon>Massarineae</taxon>
        <taxon>Didymosphaeriaceae</taxon>
        <taxon>Bimuria</taxon>
    </lineage>
</organism>
<gene>
    <name evidence="2" type="ORF">BU23DRAFT_635531</name>
</gene>
<protein>
    <submittedName>
        <fullName evidence="2">Uncharacterized protein</fullName>
    </submittedName>
</protein>
<proteinExistence type="predicted"/>
<evidence type="ECO:0000313" key="2">
    <source>
        <dbReference type="EMBL" id="KAF1974746.1"/>
    </source>
</evidence>
<feature type="chain" id="PRO_5025328348" evidence="1">
    <location>
        <begin position="22"/>
        <end position="287"/>
    </location>
</feature>
<feature type="signal peptide" evidence="1">
    <location>
        <begin position="1"/>
        <end position="21"/>
    </location>
</feature>
<dbReference type="Proteomes" id="UP000800036">
    <property type="component" value="Unassembled WGS sequence"/>
</dbReference>
<evidence type="ECO:0000313" key="3">
    <source>
        <dbReference type="Proteomes" id="UP000800036"/>
    </source>
</evidence>
<sequence>MLHASFIVEIVWLPTVQLVDSLESFVPSLPIICAYQSTTPTRPRLGLASLKVRLFVSACKKSPLSTSSETAPAGELSQSRTRFPQEEYLPSVFPLYASPMAAAGASGGAESPDAAWCCFRGDTGCTCDASHEFSPSKKIENLNATCPTVFRLQPAFSCYRWIYRSFSAEACSMTLMGQIHDLRPIASRPIPRHDGRQSPWHPSWVRHKTLRKAGGGNYHSHRRAPSTDIWFLGTLLICSACARGCTCTALASDETVTGSKQVIGTEVAVSDAPLGTPVIVFIALLNP</sequence>
<accession>A0A6A5VI48</accession>
<name>A0A6A5VI48_9PLEO</name>
<keyword evidence="1" id="KW-0732">Signal</keyword>